<evidence type="ECO:0008006" key="3">
    <source>
        <dbReference type="Google" id="ProtNLM"/>
    </source>
</evidence>
<reference evidence="1 2" key="1">
    <citation type="submission" date="2019-01" db="EMBL/GenBank/DDBJ databases">
        <title>Lacibacter sp. strain TTM-7.</title>
        <authorList>
            <person name="Chen W.-M."/>
        </authorList>
    </citation>
    <scope>NUCLEOTIDE SEQUENCE [LARGE SCALE GENOMIC DNA]</scope>
    <source>
        <strain evidence="1 2">TTM-7</strain>
    </source>
</reference>
<dbReference type="RefSeq" id="WP_129131269.1">
    <property type="nucleotide sequence ID" value="NZ_SDHW01000003.1"/>
</dbReference>
<dbReference type="Proteomes" id="UP000290204">
    <property type="component" value="Unassembled WGS sequence"/>
</dbReference>
<evidence type="ECO:0000313" key="2">
    <source>
        <dbReference type="Proteomes" id="UP000290204"/>
    </source>
</evidence>
<gene>
    <name evidence="1" type="ORF">ESA94_12660</name>
</gene>
<keyword evidence="2" id="KW-1185">Reference proteome</keyword>
<protein>
    <recommendedName>
        <fullName evidence="3">Lipoprotein</fullName>
    </recommendedName>
</protein>
<organism evidence="1 2">
    <name type="scientific">Lacibacter luteus</name>
    <dbReference type="NCBI Taxonomy" id="2508719"/>
    <lineage>
        <taxon>Bacteria</taxon>
        <taxon>Pseudomonadati</taxon>
        <taxon>Bacteroidota</taxon>
        <taxon>Chitinophagia</taxon>
        <taxon>Chitinophagales</taxon>
        <taxon>Chitinophagaceae</taxon>
        <taxon>Lacibacter</taxon>
    </lineage>
</organism>
<dbReference type="Gene3D" id="3.40.50.10610">
    <property type="entry name" value="ABC-type transport auxiliary lipoprotein component"/>
    <property type="match status" value="1"/>
</dbReference>
<proteinExistence type="predicted"/>
<comment type="caution">
    <text evidence="1">The sequence shown here is derived from an EMBL/GenBank/DDBJ whole genome shotgun (WGS) entry which is preliminary data.</text>
</comment>
<accession>A0A4Q1CIE3</accession>
<dbReference type="PROSITE" id="PS51257">
    <property type="entry name" value="PROKAR_LIPOPROTEIN"/>
    <property type="match status" value="1"/>
</dbReference>
<dbReference type="OrthoDB" id="669636at2"/>
<name>A0A4Q1CIE3_9BACT</name>
<dbReference type="AlphaFoldDB" id="A0A4Q1CIE3"/>
<dbReference type="EMBL" id="SDHW01000003">
    <property type="protein sequence ID" value="RXK59895.1"/>
    <property type="molecule type" value="Genomic_DNA"/>
</dbReference>
<sequence>MKHILLLLSLSLVISSCARKKMMERVQQYNIRTIAILPAQLEVTGNIPKKLTAEQVKEMIAKNNAFLNRALYIDLVQYVDTRLRRYSQVQFQSSERTKKLLEEKGLSDSAVWQMDPMELSKILGVDAVVSTKVTQNHILSDEVALGVDIVGGILNRTIPGIGVPTGAARTSDMFVSSALIKEGYTVWSTRFTNQTDWNYPFQQSIQNVTRAIARRFPL</sequence>
<evidence type="ECO:0000313" key="1">
    <source>
        <dbReference type="EMBL" id="RXK59895.1"/>
    </source>
</evidence>